<evidence type="ECO:0000313" key="1">
    <source>
        <dbReference type="EMBL" id="KCW51880.1"/>
    </source>
</evidence>
<dbReference type="InParanoid" id="A0A059AES2"/>
<dbReference type="AlphaFoldDB" id="A0A059AES2"/>
<accession>A0A059AES2</accession>
<name>A0A059AES2_EUCGR</name>
<sequence length="82" mass="9318">MTKNIHAFHLNDGVRGNGKTKHELWSISIHCGDTYRMGEQNISLKTLSHFPAQTLLQLLKQNTTTDVHYTAIQDDFVHDPST</sequence>
<protein>
    <submittedName>
        <fullName evidence="1">Uncharacterized protein</fullName>
    </submittedName>
</protein>
<proteinExistence type="predicted"/>
<organism evidence="1">
    <name type="scientific">Eucalyptus grandis</name>
    <name type="common">Flooded gum</name>
    <dbReference type="NCBI Taxonomy" id="71139"/>
    <lineage>
        <taxon>Eukaryota</taxon>
        <taxon>Viridiplantae</taxon>
        <taxon>Streptophyta</taxon>
        <taxon>Embryophyta</taxon>
        <taxon>Tracheophyta</taxon>
        <taxon>Spermatophyta</taxon>
        <taxon>Magnoliopsida</taxon>
        <taxon>eudicotyledons</taxon>
        <taxon>Gunneridae</taxon>
        <taxon>Pentapetalae</taxon>
        <taxon>rosids</taxon>
        <taxon>malvids</taxon>
        <taxon>Myrtales</taxon>
        <taxon>Myrtaceae</taxon>
        <taxon>Myrtoideae</taxon>
        <taxon>Eucalypteae</taxon>
        <taxon>Eucalyptus</taxon>
    </lineage>
</organism>
<dbReference type="EMBL" id="KK198762">
    <property type="protein sequence ID" value="KCW51880.1"/>
    <property type="molecule type" value="Genomic_DNA"/>
</dbReference>
<reference evidence="1" key="1">
    <citation type="submission" date="2013-07" db="EMBL/GenBank/DDBJ databases">
        <title>The genome of Eucalyptus grandis.</title>
        <authorList>
            <person name="Schmutz J."/>
            <person name="Hayes R."/>
            <person name="Myburg A."/>
            <person name="Tuskan G."/>
            <person name="Grattapaglia D."/>
            <person name="Rokhsar D.S."/>
        </authorList>
    </citation>
    <scope>NUCLEOTIDE SEQUENCE</scope>
    <source>
        <tissue evidence="1">Leaf extractions</tissue>
    </source>
</reference>
<gene>
    <name evidence="1" type="ORF">EUGRSUZ_J01341</name>
</gene>
<dbReference type="Gramene" id="KCW51880">
    <property type="protein sequence ID" value="KCW51880"/>
    <property type="gene ID" value="EUGRSUZ_J01341"/>
</dbReference>